<reference evidence="2 3" key="1">
    <citation type="journal article" date="2019" name="Commun. Biol.">
        <title>The bagworm genome reveals a unique fibroin gene that provides high tensile strength.</title>
        <authorList>
            <person name="Kono N."/>
            <person name="Nakamura H."/>
            <person name="Ohtoshi R."/>
            <person name="Tomita M."/>
            <person name="Numata K."/>
            <person name="Arakawa K."/>
        </authorList>
    </citation>
    <scope>NUCLEOTIDE SEQUENCE [LARGE SCALE GENOMIC DNA]</scope>
</reference>
<keyword evidence="3" id="KW-1185">Reference proteome</keyword>
<feature type="compositionally biased region" description="Polar residues" evidence="1">
    <location>
        <begin position="108"/>
        <end position="122"/>
    </location>
</feature>
<accession>A0A4C1YYT8</accession>
<proteinExistence type="predicted"/>
<dbReference type="Proteomes" id="UP000299102">
    <property type="component" value="Unassembled WGS sequence"/>
</dbReference>
<dbReference type="EMBL" id="BGZK01001513">
    <property type="protein sequence ID" value="GBP81486.1"/>
    <property type="molecule type" value="Genomic_DNA"/>
</dbReference>
<evidence type="ECO:0000313" key="2">
    <source>
        <dbReference type="EMBL" id="GBP81486.1"/>
    </source>
</evidence>
<organism evidence="2 3">
    <name type="scientific">Eumeta variegata</name>
    <name type="common">Bagworm moth</name>
    <name type="synonym">Eumeta japonica</name>
    <dbReference type="NCBI Taxonomy" id="151549"/>
    <lineage>
        <taxon>Eukaryota</taxon>
        <taxon>Metazoa</taxon>
        <taxon>Ecdysozoa</taxon>
        <taxon>Arthropoda</taxon>
        <taxon>Hexapoda</taxon>
        <taxon>Insecta</taxon>
        <taxon>Pterygota</taxon>
        <taxon>Neoptera</taxon>
        <taxon>Endopterygota</taxon>
        <taxon>Lepidoptera</taxon>
        <taxon>Glossata</taxon>
        <taxon>Ditrysia</taxon>
        <taxon>Tineoidea</taxon>
        <taxon>Psychidae</taxon>
        <taxon>Oiketicinae</taxon>
        <taxon>Eumeta</taxon>
    </lineage>
</organism>
<sequence length="122" mass="13715">MCFDTANRDLSPRLQIKRNGVCLLTRILLTRIGAAGTNTCGEGRREGFVELCEEPCAHNYAIFVVSLHARKERKMIRQLSPVVTYQIISIGFDPNDRSEPPAPCLEQDSINPLVSRTSPSRW</sequence>
<gene>
    <name evidence="2" type="ORF">EVAR_86167_1</name>
</gene>
<protein>
    <submittedName>
        <fullName evidence="2">Uncharacterized protein</fullName>
    </submittedName>
</protein>
<comment type="caution">
    <text evidence="2">The sequence shown here is derived from an EMBL/GenBank/DDBJ whole genome shotgun (WGS) entry which is preliminary data.</text>
</comment>
<evidence type="ECO:0000313" key="3">
    <source>
        <dbReference type="Proteomes" id="UP000299102"/>
    </source>
</evidence>
<evidence type="ECO:0000256" key="1">
    <source>
        <dbReference type="SAM" id="MobiDB-lite"/>
    </source>
</evidence>
<dbReference type="AlphaFoldDB" id="A0A4C1YYT8"/>
<name>A0A4C1YYT8_EUMVA</name>
<feature type="region of interest" description="Disordered" evidence="1">
    <location>
        <begin position="94"/>
        <end position="122"/>
    </location>
</feature>